<dbReference type="AlphaFoldDB" id="A0A1T4PS73"/>
<dbReference type="RefSeq" id="WP_078761278.1">
    <property type="nucleotide sequence ID" value="NZ_FUWS01000004.1"/>
</dbReference>
<dbReference type="Proteomes" id="UP000190637">
    <property type="component" value="Unassembled WGS sequence"/>
</dbReference>
<dbReference type="EMBL" id="FUWS01000004">
    <property type="protein sequence ID" value="SJZ94106.1"/>
    <property type="molecule type" value="Genomic_DNA"/>
</dbReference>
<protein>
    <submittedName>
        <fullName evidence="1">Uncharacterized protein</fullName>
    </submittedName>
</protein>
<reference evidence="1 2" key="1">
    <citation type="submission" date="2017-02" db="EMBL/GenBank/DDBJ databases">
        <authorList>
            <person name="Peterson S.W."/>
        </authorList>
    </citation>
    <scope>NUCLEOTIDE SEQUENCE [LARGE SCALE GENOMIC DNA]</scope>
    <source>
        <strain evidence="1 2">DSM 45154</strain>
    </source>
</reference>
<proteinExistence type="predicted"/>
<keyword evidence="2" id="KW-1185">Reference proteome</keyword>
<evidence type="ECO:0000313" key="2">
    <source>
        <dbReference type="Proteomes" id="UP000190637"/>
    </source>
</evidence>
<name>A0A1T4PS73_9ACTN</name>
<evidence type="ECO:0000313" key="1">
    <source>
        <dbReference type="EMBL" id="SJZ94106.1"/>
    </source>
</evidence>
<sequence>MCDILPRHILALMHAPTDAIITVRPEGRVRIVRRHEAAGDTVVYSQARLLAEGVVFTPAALEELARRLTAGVRRRGKASLVA</sequence>
<gene>
    <name evidence="1" type="ORF">SAMN02745673_01958</name>
</gene>
<organism evidence="1 2">
    <name type="scientific">Marinactinospora thermotolerans DSM 45154</name>
    <dbReference type="NCBI Taxonomy" id="1122192"/>
    <lineage>
        <taxon>Bacteria</taxon>
        <taxon>Bacillati</taxon>
        <taxon>Actinomycetota</taxon>
        <taxon>Actinomycetes</taxon>
        <taxon>Streptosporangiales</taxon>
        <taxon>Nocardiopsidaceae</taxon>
        <taxon>Marinactinospora</taxon>
    </lineage>
</organism>
<accession>A0A1T4PS73</accession>